<dbReference type="Proteomes" id="UP001372338">
    <property type="component" value="Unassembled WGS sequence"/>
</dbReference>
<dbReference type="EMBL" id="JAYWIO010000002">
    <property type="protein sequence ID" value="KAK7282489.1"/>
    <property type="molecule type" value="Genomic_DNA"/>
</dbReference>
<sequence length="135" mass="15257">MEENGVEENGDKERESSPDSPQTDCDEEEDLIMISSKEDTPSSVRVIACLKRREDLKRFEETDECFILDFDPFEESPQQLSKLSLDHRNGEDADVGDDADADADVSLVAEKGPVNIPSISQILLAYSIYLWYYDS</sequence>
<evidence type="ECO:0000256" key="1">
    <source>
        <dbReference type="SAM" id="MobiDB-lite"/>
    </source>
</evidence>
<protein>
    <submittedName>
        <fullName evidence="2">Uncharacterized protein</fullName>
    </submittedName>
</protein>
<gene>
    <name evidence="2" type="ORF">RIF29_11312</name>
</gene>
<reference evidence="2 3" key="1">
    <citation type="submission" date="2024-01" db="EMBL/GenBank/DDBJ databases">
        <title>The genomes of 5 underutilized Papilionoideae crops provide insights into root nodulation and disease resistanc.</title>
        <authorList>
            <person name="Yuan L."/>
        </authorList>
    </citation>
    <scope>NUCLEOTIDE SEQUENCE [LARGE SCALE GENOMIC DNA]</scope>
    <source>
        <strain evidence="2">ZHUSHIDOU_FW_LH</strain>
        <tissue evidence="2">Leaf</tissue>
    </source>
</reference>
<evidence type="ECO:0000313" key="3">
    <source>
        <dbReference type="Proteomes" id="UP001372338"/>
    </source>
</evidence>
<feature type="region of interest" description="Disordered" evidence="1">
    <location>
        <begin position="1"/>
        <end position="29"/>
    </location>
</feature>
<evidence type="ECO:0000313" key="2">
    <source>
        <dbReference type="EMBL" id="KAK7282489.1"/>
    </source>
</evidence>
<proteinExistence type="predicted"/>
<keyword evidence="3" id="KW-1185">Reference proteome</keyword>
<comment type="caution">
    <text evidence="2">The sequence shown here is derived from an EMBL/GenBank/DDBJ whole genome shotgun (WGS) entry which is preliminary data.</text>
</comment>
<name>A0AAN9IM09_CROPI</name>
<dbReference type="AlphaFoldDB" id="A0AAN9IM09"/>
<accession>A0AAN9IM09</accession>
<organism evidence="2 3">
    <name type="scientific">Crotalaria pallida</name>
    <name type="common">Smooth rattlebox</name>
    <name type="synonym">Crotalaria striata</name>
    <dbReference type="NCBI Taxonomy" id="3830"/>
    <lineage>
        <taxon>Eukaryota</taxon>
        <taxon>Viridiplantae</taxon>
        <taxon>Streptophyta</taxon>
        <taxon>Embryophyta</taxon>
        <taxon>Tracheophyta</taxon>
        <taxon>Spermatophyta</taxon>
        <taxon>Magnoliopsida</taxon>
        <taxon>eudicotyledons</taxon>
        <taxon>Gunneridae</taxon>
        <taxon>Pentapetalae</taxon>
        <taxon>rosids</taxon>
        <taxon>fabids</taxon>
        <taxon>Fabales</taxon>
        <taxon>Fabaceae</taxon>
        <taxon>Papilionoideae</taxon>
        <taxon>50 kb inversion clade</taxon>
        <taxon>genistoids sensu lato</taxon>
        <taxon>core genistoids</taxon>
        <taxon>Crotalarieae</taxon>
        <taxon>Crotalaria</taxon>
    </lineage>
</organism>